<evidence type="ECO:0000256" key="4">
    <source>
        <dbReference type="ARBA" id="ARBA00022729"/>
    </source>
</evidence>
<dbReference type="PIRSF" id="PIRSF002741">
    <property type="entry name" value="MppA"/>
    <property type="match status" value="1"/>
</dbReference>
<comment type="subcellular location">
    <subcellularLocation>
        <location evidence="1">Cell envelope</location>
    </subcellularLocation>
</comment>
<dbReference type="InterPro" id="IPR000914">
    <property type="entry name" value="SBP_5_dom"/>
</dbReference>
<evidence type="ECO:0000259" key="6">
    <source>
        <dbReference type="Pfam" id="PF00496"/>
    </source>
</evidence>
<proteinExistence type="inferred from homology"/>
<dbReference type="PANTHER" id="PTHR30290">
    <property type="entry name" value="PERIPLASMIC BINDING COMPONENT OF ABC TRANSPORTER"/>
    <property type="match status" value="1"/>
</dbReference>
<protein>
    <submittedName>
        <fullName evidence="7">Peptide ABC transporter substrate-binding protein</fullName>
    </submittedName>
</protein>
<evidence type="ECO:0000313" key="8">
    <source>
        <dbReference type="Proteomes" id="UP000239001"/>
    </source>
</evidence>
<evidence type="ECO:0000256" key="5">
    <source>
        <dbReference type="SAM" id="SignalP"/>
    </source>
</evidence>
<dbReference type="AlphaFoldDB" id="A0A2T1LRH3"/>
<dbReference type="Pfam" id="PF00496">
    <property type="entry name" value="SBP_bac_5"/>
    <property type="match status" value="1"/>
</dbReference>
<sequence>MKIKLSNLGKLLILFFFCVAVVVGCHSQNTHPTNSTINQNGRVTIGTTLKTRTLDPADNYELAGMILSYNLGETLYTYKPGTTNLIPLLAREMPKISDDGLIYTIPLRNDVIFHDGTPFNAQAMVFSLRRFIENGGEPSFLLSDAIAKVEATGDDEIQIKLKSPFAAFTALLAFPGACAVSPKAYEIGEGKFVPDQFVGTGPYKLVEVKNDSLKLAPFEQYWGEKPKNKGIDLQIYLGNPANLFNAFSTGTVDVAYQSLQAPQIRKLQTQAKEGKWQVIEASGTAISFLALNVKTEPVKEKAVRKAIASLIDRSLLNERILQGQGEPLYSLIPKTFDVYKPVFQEQYGDHQIEKAKQYLIEAGFTKENPAIVEIWHSSSSVTASMVAGVLKALAKRDLDDMITIEPNSIASAAYFKNVSRGLYSSALSNWYPDFLDADNYIQPFLSCSKGSPQDGCSEGGSQSQGSFFYNQVINTLIEQQRQEQDPKIRQNIFAQIQDILAQEVPYIPLWQSKDYAFVQNKIKGMILNPNQLTPFWTIQPI</sequence>
<organism evidence="7 8">
    <name type="scientific">Aphanothece hegewaldii CCALA 016</name>
    <dbReference type="NCBI Taxonomy" id="2107694"/>
    <lineage>
        <taxon>Bacteria</taxon>
        <taxon>Bacillati</taxon>
        <taxon>Cyanobacteriota</taxon>
        <taxon>Cyanophyceae</taxon>
        <taxon>Oscillatoriophycideae</taxon>
        <taxon>Chroococcales</taxon>
        <taxon>Aphanothecaceae</taxon>
        <taxon>Aphanothece</taxon>
    </lineage>
</organism>
<feature type="chain" id="PRO_5015412611" evidence="5">
    <location>
        <begin position="21"/>
        <end position="541"/>
    </location>
</feature>
<dbReference type="InterPro" id="IPR030678">
    <property type="entry name" value="Peptide/Ni-bd"/>
</dbReference>
<dbReference type="Gene3D" id="3.40.190.10">
    <property type="entry name" value="Periplasmic binding protein-like II"/>
    <property type="match status" value="1"/>
</dbReference>
<comment type="similarity">
    <text evidence="2">Belongs to the bacterial solute-binding protein 5 family.</text>
</comment>
<reference evidence="7 8" key="1">
    <citation type="submission" date="2018-03" db="EMBL/GenBank/DDBJ databases">
        <title>The ancient ancestry and fast evolution of plastids.</title>
        <authorList>
            <person name="Moore K.R."/>
            <person name="Magnabosco C."/>
            <person name="Momper L."/>
            <person name="Gold D.A."/>
            <person name="Bosak T."/>
            <person name="Fournier G.P."/>
        </authorList>
    </citation>
    <scope>NUCLEOTIDE SEQUENCE [LARGE SCALE GENOMIC DNA]</scope>
    <source>
        <strain evidence="7 8">CCALA 016</strain>
    </source>
</reference>
<feature type="domain" description="Solute-binding protein family 5" evidence="6">
    <location>
        <begin position="85"/>
        <end position="450"/>
    </location>
</feature>
<dbReference type="GO" id="GO:0042597">
    <property type="term" value="C:periplasmic space"/>
    <property type="evidence" value="ECO:0007669"/>
    <property type="project" value="UniProtKB-ARBA"/>
</dbReference>
<dbReference type="GO" id="GO:1904680">
    <property type="term" value="F:peptide transmembrane transporter activity"/>
    <property type="evidence" value="ECO:0007669"/>
    <property type="project" value="TreeGrafter"/>
</dbReference>
<evidence type="ECO:0000256" key="1">
    <source>
        <dbReference type="ARBA" id="ARBA00004196"/>
    </source>
</evidence>
<dbReference type="GO" id="GO:0015833">
    <property type="term" value="P:peptide transport"/>
    <property type="evidence" value="ECO:0007669"/>
    <property type="project" value="TreeGrafter"/>
</dbReference>
<accession>A0A2T1LRH3</accession>
<evidence type="ECO:0000256" key="3">
    <source>
        <dbReference type="ARBA" id="ARBA00022448"/>
    </source>
</evidence>
<evidence type="ECO:0000313" key="7">
    <source>
        <dbReference type="EMBL" id="PSF31295.1"/>
    </source>
</evidence>
<gene>
    <name evidence="7" type="ORF">C7H19_22915</name>
</gene>
<reference evidence="7 8" key="2">
    <citation type="submission" date="2018-03" db="EMBL/GenBank/DDBJ databases">
        <authorList>
            <person name="Keele B.F."/>
        </authorList>
    </citation>
    <scope>NUCLEOTIDE SEQUENCE [LARGE SCALE GENOMIC DNA]</scope>
    <source>
        <strain evidence="7 8">CCALA 016</strain>
    </source>
</reference>
<dbReference type="InterPro" id="IPR039424">
    <property type="entry name" value="SBP_5"/>
</dbReference>
<feature type="signal peptide" evidence="5">
    <location>
        <begin position="1"/>
        <end position="20"/>
    </location>
</feature>
<keyword evidence="3" id="KW-0813">Transport</keyword>
<dbReference type="PROSITE" id="PS51257">
    <property type="entry name" value="PROKAR_LIPOPROTEIN"/>
    <property type="match status" value="1"/>
</dbReference>
<keyword evidence="4 5" id="KW-0732">Signal</keyword>
<dbReference type="SUPFAM" id="SSF53850">
    <property type="entry name" value="Periplasmic binding protein-like II"/>
    <property type="match status" value="1"/>
</dbReference>
<dbReference type="CDD" id="cd08519">
    <property type="entry name" value="PBP2_NikA_DppA_OppA_like_20"/>
    <property type="match status" value="1"/>
</dbReference>
<dbReference type="PANTHER" id="PTHR30290:SF10">
    <property type="entry name" value="PERIPLASMIC OLIGOPEPTIDE-BINDING PROTEIN-RELATED"/>
    <property type="match status" value="1"/>
</dbReference>
<dbReference type="RefSeq" id="WP_106459234.1">
    <property type="nucleotide sequence ID" value="NZ_PXOH01000046.1"/>
</dbReference>
<dbReference type="EMBL" id="PXOH01000046">
    <property type="protein sequence ID" value="PSF31295.1"/>
    <property type="molecule type" value="Genomic_DNA"/>
</dbReference>
<dbReference type="OrthoDB" id="9796817at2"/>
<comment type="caution">
    <text evidence="7">The sequence shown here is derived from an EMBL/GenBank/DDBJ whole genome shotgun (WGS) entry which is preliminary data.</text>
</comment>
<name>A0A2T1LRH3_9CHRO</name>
<keyword evidence="8" id="KW-1185">Reference proteome</keyword>
<dbReference type="GO" id="GO:0030313">
    <property type="term" value="C:cell envelope"/>
    <property type="evidence" value="ECO:0007669"/>
    <property type="project" value="UniProtKB-SubCell"/>
</dbReference>
<dbReference type="Gene3D" id="3.10.105.10">
    <property type="entry name" value="Dipeptide-binding Protein, Domain 3"/>
    <property type="match status" value="1"/>
</dbReference>
<dbReference type="Proteomes" id="UP000239001">
    <property type="component" value="Unassembled WGS sequence"/>
</dbReference>
<dbReference type="GO" id="GO:0043190">
    <property type="term" value="C:ATP-binding cassette (ABC) transporter complex"/>
    <property type="evidence" value="ECO:0007669"/>
    <property type="project" value="InterPro"/>
</dbReference>
<evidence type="ECO:0000256" key="2">
    <source>
        <dbReference type="ARBA" id="ARBA00005695"/>
    </source>
</evidence>